<dbReference type="SUPFAM" id="SSF100934">
    <property type="entry name" value="Heat shock protein 70kD (HSP70), C-terminal subdomain"/>
    <property type="match status" value="1"/>
</dbReference>
<gene>
    <name evidence="4" type="primary">EMB21</name>
</gene>
<dbReference type="FunFam" id="2.60.34.10:FF:000012">
    <property type="entry name" value="Heat shock 70 kDa protein"/>
    <property type="match status" value="1"/>
</dbReference>
<evidence type="ECO:0000256" key="3">
    <source>
        <dbReference type="ARBA" id="ARBA00022840"/>
    </source>
</evidence>
<feature type="non-terminal residue" evidence="4">
    <location>
        <position position="1"/>
    </location>
</feature>
<reference evidence="4" key="1">
    <citation type="journal article" date="1996" name="Planta">
        <title>Expression of abundant mRNAs during somatic embryogenesis of white spruce [Picea glauca (Moench) Voss].</title>
        <authorList>
            <person name="Dong J.-Z."/>
            <person name="Dunstan D.I."/>
        </authorList>
    </citation>
    <scope>NUCLEOTIDE SEQUENCE</scope>
</reference>
<keyword evidence="2" id="KW-0547">Nucleotide-binding</keyword>
<dbReference type="EMBL" id="L47751">
    <property type="protein sequence ID" value="AAB01556.1"/>
    <property type="molecule type" value="mRNA"/>
</dbReference>
<dbReference type="FunFam" id="3.90.640.10:FF:000002">
    <property type="entry name" value="Heat shock 70 kDa"/>
    <property type="match status" value="1"/>
</dbReference>
<protein>
    <submittedName>
        <fullName evidence="4">Heat shock protein 70</fullName>
    </submittedName>
</protein>
<dbReference type="AlphaFoldDB" id="Q40846"/>
<evidence type="ECO:0000313" key="4">
    <source>
        <dbReference type="EMBL" id="AAB01556.1"/>
    </source>
</evidence>
<dbReference type="InterPro" id="IPR013126">
    <property type="entry name" value="Hsp_70_fam"/>
</dbReference>
<dbReference type="PRINTS" id="PR00301">
    <property type="entry name" value="HEATSHOCK70"/>
</dbReference>
<evidence type="ECO:0000256" key="1">
    <source>
        <dbReference type="ARBA" id="ARBA00007381"/>
    </source>
</evidence>
<dbReference type="Gene3D" id="1.20.1270.10">
    <property type="match status" value="1"/>
</dbReference>
<proteinExistence type="evidence at transcript level"/>
<keyword evidence="3" id="KW-0067">ATP-binding</keyword>
<dbReference type="PIR" id="T09243">
    <property type="entry name" value="T09243"/>
</dbReference>
<keyword evidence="4" id="KW-0346">Stress response</keyword>
<sequence>VNKAVITVPAYYNNSQRQTTKDAGKIAGFDVLQILNEPTAAAIAYGFDRKAYSSDDGENILIFDLGGGTFDVSVLSINKHKIEVKAVGGDTHLGGEDFDNRMVSHFVQEFKKKYKINISSNGRALRRLRSACERAKRELSSSMEAIVEVPCLHETQDLHSKIRRAKFEQMNMDLFEKCIEIVGKCLEDTGMSKTQIDNIVLVGGSTRIPKVQELLKDFFDGRKELSKAIHPDEAVAYGASVQAAVSNGDHTANLILRDVTPLSLGIRKFGDSMSVLIPRNTQIPVRRERSYCTVADNQDSVPIHVYEGERPNIEHNNLLGEFLLEGLPCAPRGEIEVIVDMEIDPNGIMKVSAEHKISGIKEAMIMTNESGRLSDDDIPKMIAEAEKLKNEDEHYYMNKRLNKDKPRGEMKNKDVENIKAGLEGPSEWLTENENADRDDLVKKMKEVKRLCRKIDKDPKKLPT</sequence>
<dbReference type="Gene3D" id="3.30.420.40">
    <property type="match status" value="2"/>
</dbReference>
<dbReference type="GO" id="GO:0140662">
    <property type="term" value="F:ATP-dependent protein folding chaperone"/>
    <property type="evidence" value="ECO:0007669"/>
    <property type="project" value="InterPro"/>
</dbReference>
<name>Q40846_PICGL</name>
<dbReference type="InterPro" id="IPR018181">
    <property type="entry name" value="Heat_shock_70_CS"/>
</dbReference>
<dbReference type="PANTHER" id="PTHR19375">
    <property type="entry name" value="HEAT SHOCK PROTEIN 70KDA"/>
    <property type="match status" value="1"/>
</dbReference>
<dbReference type="InterPro" id="IPR043129">
    <property type="entry name" value="ATPase_NBD"/>
</dbReference>
<dbReference type="PROSITE" id="PS00329">
    <property type="entry name" value="HSP70_2"/>
    <property type="match status" value="1"/>
</dbReference>
<dbReference type="Gene3D" id="2.60.34.10">
    <property type="entry name" value="Substrate Binding Domain Of DNAk, Chain A, domain 1"/>
    <property type="match status" value="1"/>
</dbReference>
<evidence type="ECO:0000256" key="2">
    <source>
        <dbReference type="ARBA" id="ARBA00022741"/>
    </source>
</evidence>
<dbReference type="InterPro" id="IPR029047">
    <property type="entry name" value="HSP70_peptide-bd_sf"/>
</dbReference>
<organism evidence="4">
    <name type="scientific">Picea glauca</name>
    <name type="common">White spruce</name>
    <name type="synonym">Pinus glauca</name>
    <dbReference type="NCBI Taxonomy" id="3330"/>
    <lineage>
        <taxon>Eukaryota</taxon>
        <taxon>Viridiplantae</taxon>
        <taxon>Streptophyta</taxon>
        <taxon>Embryophyta</taxon>
        <taxon>Tracheophyta</taxon>
        <taxon>Spermatophyta</taxon>
        <taxon>Pinopsida</taxon>
        <taxon>Pinidae</taxon>
        <taxon>Conifers I</taxon>
        <taxon>Pinales</taxon>
        <taxon>Pinaceae</taxon>
        <taxon>Picea</taxon>
    </lineage>
</organism>
<dbReference type="InterPro" id="IPR029048">
    <property type="entry name" value="HSP70_C_sf"/>
</dbReference>
<dbReference type="FunFam" id="3.30.420.40:FF:000028">
    <property type="entry name" value="heat shock 70 kDa protein-like"/>
    <property type="match status" value="1"/>
</dbReference>
<dbReference type="GO" id="GO:0005524">
    <property type="term" value="F:ATP binding"/>
    <property type="evidence" value="ECO:0007669"/>
    <property type="project" value="UniProtKB-KW"/>
</dbReference>
<dbReference type="PROSITE" id="PS01036">
    <property type="entry name" value="HSP70_3"/>
    <property type="match status" value="1"/>
</dbReference>
<dbReference type="SUPFAM" id="SSF53067">
    <property type="entry name" value="Actin-like ATPase domain"/>
    <property type="match status" value="2"/>
</dbReference>
<dbReference type="Gene3D" id="3.90.640.10">
    <property type="entry name" value="Actin, Chain A, domain 4"/>
    <property type="match status" value="1"/>
</dbReference>
<comment type="similarity">
    <text evidence="1">Belongs to the heat shock protein 70 family.</text>
</comment>
<dbReference type="Pfam" id="PF00012">
    <property type="entry name" value="HSP70"/>
    <property type="match status" value="1"/>
</dbReference>
<dbReference type="SUPFAM" id="SSF100920">
    <property type="entry name" value="Heat shock protein 70kD (HSP70), peptide-binding domain"/>
    <property type="match status" value="1"/>
</dbReference>
<accession>Q40846</accession>